<dbReference type="EMBL" id="DWUX01000097">
    <property type="protein sequence ID" value="HJD39406.1"/>
    <property type="molecule type" value="Genomic_DNA"/>
</dbReference>
<comment type="cofactor">
    <cofactor evidence="1">
        <name>Mg(2+)</name>
        <dbReference type="ChEBI" id="CHEBI:18420"/>
    </cofactor>
</comment>
<protein>
    <recommendedName>
        <fullName evidence="2">inorganic diphosphatase</fullName>
        <ecNumber evidence="2">3.6.1.1</ecNumber>
    </recommendedName>
</protein>
<name>A0A9D2U365_9FIRM</name>
<reference evidence="6" key="2">
    <citation type="submission" date="2021-04" db="EMBL/GenBank/DDBJ databases">
        <authorList>
            <person name="Gilroy R."/>
        </authorList>
    </citation>
    <scope>NUCLEOTIDE SEQUENCE</scope>
    <source>
        <strain evidence="6">ChiW19-6364</strain>
    </source>
</reference>
<dbReference type="InterPro" id="IPR036649">
    <property type="entry name" value="Pyrophosphatase_sf"/>
</dbReference>
<organism evidence="6 7">
    <name type="scientific">Candidatus Blautia stercoripullorum</name>
    <dbReference type="NCBI Taxonomy" id="2838502"/>
    <lineage>
        <taxon>Bacteria</taxon>
        <taxon>Bacillati</taxon>
        <taxon>Bacillota</taxon>
        <taxon>Clostridia</taxon>
        <taxon>Lachnospirales</taxon>
        <taxon>Lachnospiraceae</taxon>
        <taxon>Blautia</taxon>
    </lineage>
</organism>
<evidence type="ECO:0000256" key="2">
    <source>
        <dbReference type="ARBA" id="ARBA00012146"/>
    </source>
</evidence>
<dbReference type="Pfam" id="PF00719">
    <property type="entry name" value="Pyrophosphatase"/>
    <property type="match status" value="1"/>
</dbReference>
<dbReference type="Gene3D" id="3.90.80.10">
    <property type="entry name" value="Inorganic pyrophosphatase"/>
    <property type="match status" value="1"/>
</dbReference>
<proteinExistence type="predicted"/>
<dbReference type="Proteomes" id="UP000823850">
    <property type="component" value="Unassembled WGS sequence"/>
</dbReference>
<evidence type="ECO:0000313" key="6">
    <source>
        <dbReference type="EMBL" id="HJD39406.1"/>
    </source>
</evidence>
<accession>A0A9D2U365</accession>
<dbReference type="GO" id="GO:0006796">
    <property type="term" value="P:phosphate-containing compound metabolic process"/>
    <property type="evidence" value="ECO:0007669"/>
    <property type="project" value="InterPro"/>
</dbReference>
<dbReference type="GO" id="GO:0004427">
    <property type="term" value="F:inorganic diphosphate phosphatase activity"/>
    <property type="evidence" value="ECO:0007669"/>
    <property type="project" value="UniProtKB-EC"/>
</dbReference>
<dbReference type="InterPro" id="IPR008162">
    <property type="entry name" value="Pyrophosphatase"/>
</dbReference>
<keyword evidence="4" id="KW-0378">Hydrolase</keyword>
<comment type="caution">
    <text evidence="6">The sequence shown here is derived from an EMBL/GenBank/DDBJ whole genome shotgun (WGS) entry which is preliminary data.</text>
</comment>
<evidence type="ECO:0000256" key="5">
    <source>
        <dbReference type="ARBA" id="ARBA00022842"/>
    </source>
</evidence>
<sequence>MLGKEVKVTVDRPMGSFHPEHRKLYYPVNYGYIEGILAPDGEEQDVYILGVDHPVKEFRGRIIGIVYRQDDIEEKWVAAPEGMSFTREQIWEQVKFQEQYFQSDLILTEDVERKE</sequence>
<evidence type="ECO:0000313" key="7">
    <source>
        <dbReference type="Proteomes" id="UP000823850"/>
    </source>
</evidence>
<gene>
    <name evidence="6" type="ORF">H9913_05200</name>
</gene>
<dbReference type="SUPFAM" id="SSF50324">
    <property type="entry name" value="Inorganic pyrophosphatase"/>
    <property type="match status" value="1"/>
</dbReference>
<keyword evidence="5" id="KW-0460">Magnesium</keyword>
<evidence type="ECO:0000256" key="3">
    <source>
        <dbReference type="ARBA" id="ARBA00022723"/>
    </source>
</evidence>
<reference evidence="6" key="1">
    <citation type="journal article" date="2021" name="PeerJ">
        <title>Extensive microbial diversity within the chicken gut microbiome revealed by metagenomics and culture.</title>
        <authorList>
            <person name="Gilroy R."/>
            <person name="Ravi A."/>
            <person name="Getino M."/>
            <person name="Pursley I."/>
            <person name="Horton D.L."/>
            <person name="Alikhan N.F."/>
            <person name="Baker D."/>
            <person name="Gharbi K."/>
            <person name="Hall N."/>
            <person name="Watson M."/>
            <person name="Adriaenssens E.M."/>
            <person name="Foster-Nyarko E."/>
            <person name="Jarju S."/>
            <person name="Secka A."/>
            <person name="Antonio M."/>
            <person name="Oren A."/>
            <person name="Chaudhuri R.R."/>
            <person name="La Ragione R."/>
            <person name="Hildebrand F."/>
            <person name="Pallen M.J."/>
        </authorList>
    </citation>
    <scope>NUCLEOTIDE SEQUENCE</scope>
    <source>
        <strain evidence="6">ChiW19-6364</strain>
    </source>
</reference>
<keyword evidence="3" id="KW-0479">Metal-binding</keyword>
<evidence type="ECO:0000256" key="1">
    <source>
        <dbReference type="ARBA" id="ARBA00001946"/>
    </source>
</evidence>
<dbReference type="GO" id="GO:0005737">
    <property type="term" value="C:cytoplasm"/>
    <property type="evidence" value="ECO:0007669"/>
    <property type="project" value="InterPro"/>
</dbReference>
<dbReference type="AlphaFoldDB" id="A0A9D2U365"/>
<dbReference type="GO" id="GO:0000287">
    <property type="term" value="F:magnesium ion binding"/>
    <property type="evidence" value="ECO:0007669"/>
    <property type="project" value="InterPro"/>
</dbReference>
<evidence type="ECO:0000256" key="4">
    <source>
        <dbReference type="ARBA" id="ARBA00022801"/>
    </source>
</evidence>
<dbReference type="EC" id="3.6.1.1" evidence="2"/>